<dbReference type="EMBL" id="CP002514">
    <property type="protein sequence ID" value="AEP10835.1"/>
    <property type="molecule type" value="Genomic_DNA"/>
</dbReference>
<evidence type="ECO:0000256" key="1">
    <source>
        <dbReference type="ARBA" id="ARBA00004370"/>
    </source>
</evidence>
<evidence type="ECO:0000256" key="4">
    <source>
        <dbReference type="ARBA" id="ARBA00023136"/>
    </source>
</evidence>
<keyword evidence="4 5" id="KW-0472">Membrane</keyword>
<dbReference type="Gene3D" id="2.40.160.50">
    <property type="entry name" value="membrane protein fhac: a member of the omp85/tpsb transporter family"/>
    <property type="match status" value="1"/>
</dbReference>
<evidence type="ECO:0000259" key="6">
    <source>
        <dbReference type="PROSITE" id="PS51779"/>
    </source>
</evidence>
<dbReference type="PROSITE" id="PS51779">
    <property type="entry name" value="POTRA"/>
    <property type="match status" value="1"/>
</dbReference>
<dbReference type="InterPro" id="IPR039910">
    <property type="entry name" value="D15-like"/>
</dbReference>
<feature type="transmembrane region" description="Helical" evidence="5">
    <location>
        <begin position="33"/>
        <end position="54"/>
    </location>
</feature>
<dbReference type="PANTHER" id="PTHR12815:SF18">
    <property type="entry name" value="SORTING AND ASSEMBLY MACHINERY COMPONENT 50 HOMOLOG"/>
    <property type="match status" value="1"/>
</dbReference>
<evidence type="ECO:0000313" key="8">
    <source>
        <dbReference type="Proteomes" id="UP000006791"/>
    </source>
</evidence>
<dbReference type="HOGENOM" id="CLU_282519_0_0_0"/>
<keyword evidence="3 5" id="KW-0812">Transmembrane</keyword>
<sequence length="989" mass="110008">MLAWERKTEAGPYLTGIVPPWRQRQPNPTKLELWRLHWLVVGLWFALAGIAAGAQNILPSVQSASVLDPLRPPVGRLDGRTITRLTIEVEAGFTPEPSLVEIVGLQVGELLTAARLRSALVRLHRSGRVANAEVFTTPEGADGVWVRFVIARQLRVAEVVFEGDTIFPVEELLPRLPALERGSKITARVLSESEEILRRLYRERGYFQASIRARLSPPNDAARVRVTFVVTPGPRALIGAWQIDGNLKIPPGDFDAKIIQHPVGTPYAIDFVQSDLQRIRALHVARGYLDPRISEPRITYDPATNRVAVAVTITSGPAVTVNVTGFELRREEQRRILPVLRDGGLDDFTLEDGARQLLLTLQRRGYFFAEVEWSRQRRVDEDRVIVTYTIEPNRRYRVQEVRIVGTDILAYRDVAGDFQTRPASIIPPSRGLVTEDTLARDAEVILRDLRNAGYLQAQVVERRIGTGLSDEALTVLFQVEPGPQAHVADIRLEGNQLLEAERLKQVLKLEAGEVVTQERVRADLERLTALYLSEGFAEVRIRQELEETNGDPAQVSLVYEIEEGRRFTVNRVIIGTRGRTSEQTLRRFLAIRPGERLRRDKLNQAEQALYATGAFRQVLLQTPYVRATGPADALADVTLDVIEAKPYTLAYGFGYQTNDGPRGSFELSNANMFGRLEVGSFIVRLSRREQLAQVSYQFPRFNLPRVTTLTDGVTAPILISGLFQRQARVSFTAQRLVALIQSELRFDAQSALIFRYRLQNVRVLDLRVTNPPLQRADQPLNLGTLSATYVRDTRDVPLDATRGSFISADLTVATPRIGGSERFLRFLGQAQGYRRVTERSPVILAGRLQVGLAQPYGGTQALPISERFFSGGPTTLRGLGFEQAGPRDPVTDAPVGGNALIAATGEVRFPLLQNLEGAVFYDVGNVFARVSDIGVGSLTNSLGGGFRIKTPLGPLRVDAAYLIDPPFFVATPNRRLTNFQVHVTFGQAF</sequence>
<keyword evidence="5" id="KW-1133">Transmembrane helix</keyword>
<organism evidence="7 8">
    <name type="scientific">Chloracidobacterium thermophilum (strain B)</name>
    <dbReference type="NCBI Taxonomy" id="981222"/>
    <lineage>
        <taxon>Bacteria</taxon>
        <taxon>Pseudomonadati</taxon>
        <taxon>Acidobacteriota</taxon>
        <taxon>Terriglobia</taxon>
        <taxon>Terriglobales</taxon>
        <taxon>Acidobacteriaceae</taxon>
        <taxon>Chloracidobacterium</taxon>
    </lineage>
</organism>
<evidence type="ECO:0000256" key="5">
    <source>
        <dbReference type="SAM" id="Phobius"/>
    </source>
</evidence>
<gene>
    <name evidence="7" type="ordered locus">Cabther_A0055</name>
</gene>
<dbReference type="InterPro" id="IPR000184">
    <property type="entry name" value="Bac_surfAg_D15"/>
</dbReference>
<dbReference type="STRING" id="981222.Cabther_A0055"/>
<dbReference type="Gene3D" id="3.10.20.310">
    <property type="entry name" value="membrane protein fhac"/>
    <property type="match status" value="5"/>
</dbReference>
<reference evidence="7 8" key="1">
    <citation type="journal article" date="2012" name="Environ. Microbiol.">
        <title>Complete genome of Candidatus Chloracidobacterium thermophilum, a chlorophyll-based photoheterotroph belonging to the phylum Acidobacteria.</title>
        <authorList>
            <person name="Garcia Costas A.M."/>
            <person name="Liu Z."/>
            <person name="Tomsho L.P."/>
            <person name="Schuster S.C."/>
            <person name="Ward D.M."/>
            <person name="Bryant D.A."/>
        </authorList>
    </citation>
    <scope>NUCLEOTIDE SEQUENCE [LARGE SCALE GENOMIC DNA]</scope>
    <source>
        <strain evidence="7 8">B</strain>
    </source>
</reference>
<name>G2LFA2_CHLTF</name>
<dbReference type="Proteomes" id="UP000006791">
    <property type="component" value="Chromosome 1"/>
</dbReference>
<dbReference type="InterPro" id="IPR034746">
    <property type="entry name" value="POTRA"/>
</dbReference>
<accession>G2LFA2</accession>
<evidence type="ECO:0000256" key="3">
    <source>
        <dbReference type="ARBA" id="ARBA00022692"/>
    </source>
</evidence>
<feature type="domain" description="POTRA" evidence="6">
    <location>
        <begin position="485"/>
        <end position="564"/>
    </location>
</feature>
<dbReference type="GO" id="GO:0019867">
    <property type="term" value="C:outer membrane"/>
    <property type="evidence" value="ECO:0007669"/>
    <property type="project" value="InterPro"/>
</dbReference>
<proteinExistence type="predicted"/>
<evidence type="ECO:0000313" key="7">
    <source>
        <dbReference type="EMBL" id="AEP10835.1"/>
    </source>
</evidence>
<evidence type="ECO:0000256" key="2">
    <source>
        <dbReference type="ARBA" id="ARBA00022452"/>
    </source>
</evidence>
<dbReference type="InterPro" id="IPR010827">
    <property type="entry name" value="BamA/TamA_POTRA"/>
</dbReference>
<dbReference type="AlphaFoldDB" id="G2LFA2"/>
<comment type="subcellular location">
    <subcellularLocation>
        <location evidence="1">Membrane</location>
    </subcellularLocation>
</comment>
<dbReference type="PANTHER" id="PTHR12815">
    <property type="entry name" value="SORTING AND ASSEMBLY MACHINERY SAMM50 PROTEIN FAMILY MEMBER"/>
    <property type="match status" value="1"/>
</dbReference>
<dbReference type="Pfam" id="PF01103">
    <property type="entry name" value="Omp85"/>
    <property type="match status" value="1"/>
</dbReference>
<protein>
    <submittedName>
        <fullName evidence="7">Outer membrane protein/protective antigen OMA87</fullName>
    </submittedName>
</protein>
<dbReference type="Pfam" id="PF07244">
    <property type="entry name" value="POTRA"/>
    <property type="match status" value="4"/>
</dbReference>
<keyword evidence="2" id="KW-1134">Transmembrane beta strand</keyword>
<dbReference type="KEGG" id="ctm:Cabther_A0055"/>
<keyword evidence="8" id="KW-1185">Reference proteome</keyword>